<reference evidence="1" key="1">
    <citation type="submission" date="2020-05" db="EMBL/GenBank/DDBJ databases">
        <authorList>
            <person name="Chiriac C."/>
            <person name="Salcher M."/>
            <person name="Ghai R."/>
            <person name="Kavagutti S V."/>
        </authorList>
    </citation>
    <scope>NUCLEOTIDE SEQUENCE</scope>
</reference>
<gene>
    <name evidence="1" type="ORF">UFOPK1493_03160</name>
</gene>
<name>A0A6J6F5C1_9ZZZZ</name>
<protein>
    <submittedName>
        <fullName evidence="1">Unannotated protein</fullName>
    </submittedName>
</protein>
<organism evidence="1">
    <name type="scientific">freshwater metagenome</name>
    <dbReference type="NCBI Taxonomy" id="449393"/>
    <lineage>
        <taxon>unclassified sequences</taxon>
        <taxon>metagenomes</taxon>
        <taxon>ecological metagenomes</taxon>
    </lineage>
</organism>
<evidence type="ECO:0000313" key="1">
    <source>
        <dbReference type="EMBL" id="CAB4582104.1"/>
    </source>
</evidence>
<dbReference type="AlphaFoldDB" id="A0A6J6F5C1"/>
<sequence length="127" mass="13226">MMHGRPISAITERASSIVWAMPLSGTSSPISIIACLNWSRSSAVAIAWALAPIISGVPGTPIRPRSNSAIAVLRPVWPPIVGSTASGRSRSMILATTSHVIGSTYVTSAKSGSVMIVAGLELTRMTR</sequence>
<dbReference type="EMBL" id="CAEZSR010000161">
    <property type="protein sequence ID" value="CAB4582104.1"/>
    <property type="molecule type" value="Genomic_DNA"/>
</dbReference>
<proteinExistence type="predicted"/>
<accession>A0A6J6F5C1</accession>
<dbReference type="PROSITE" id="PS51257">
    <property type="entry name" value="PROKAR_LIPOPROTEIN"/>
    <property type="match status" value="1"/>
</dbReference>